<proteinExistence type="predicted"/>
<dbReference type="EMBL" id="AP015029">
    <property type="protein sequence ID" value="BAW24007.1"/>
    <property type="molecule type" value="Genomic_DNA"/>
</dbReference>
<dbReference type="AlphaFoldDB" id="A0A1L7NEX0"/>
<dbReference type="Proteomes" id="UP000218731">
    <property type="component" value="Chromosome 1"/>
</dbReference>
<sequence length="164" mass="18399">MLDANIHESLNVLTASQLAMLLVMRKGLQFGYDYTFTDDDGQSTDIDLAFLAAAPGELLEVLFEENEHDDAINEVRYEAEAVSGIPEWCHYSWGRNYEVDVKAFILPDGRALAFCEMSGGGKHGEPNAYPWVNEAKFIKVTGVEERVIKTYQFEEIKDGAEVEP</sequence>
<evidence type="ECO:0000313" key="2">
    <source>
        <dbReference type="Proteomes" id="UP000218731"/>
    </source>
</evidence>
<protein>
    <submittedName>
        <fullName evidence="1">Uncharacterized protein</fullName>
    </submittedName>
</protein>
<accession>A0A1L7NEX0</accession>
<gene>
    <name evidence="1" type="ORF">KF715C_ch34340</name>
</gene>
<reference evidence="1 2" key="1">
    <citation type="submission" date="2015-11" db="EMBL/GenBank/DDBJ databases">
        <title>Complete genome sequencing of a biphenyl-degrading bacterium, Pseudomonas putida KF715 (=NBRC110667).</title>
        <authorList>
            <person name="Suenaga H."/>
            <person name="Fujihara N."/>
            <person name="Watanabe T."/>
            <person name="Hirose J."/>
            <person name="Kimura N."/>
            <person name="Yamazoe A."/>
            <person name="Hosoyama A."/>
            <person name="Shimodaira J."/>
            <person name="Furukawa K."/>
        </authorList>
    </citation>
    <scope>NUCLEOTIDE SEQUENCE [LARGE SCALE GENOMIC DNA]</scope>
    <source>
        <strain evidence="1 2">KF715</strain>
    </source>
</reference>
<organism evidence="1 2">
    <name type="scientific">Pseudomonas putida</name>
    <name type="common">Arthrobacter siderocapsulatus</name>
    <dbReference type="NCBI Taxonomy" id="303"/>
    <lineage>
        <taxon>Bacteria</taxon>
        <taxon>Pseudomonadati</taxon>
        <taxon>Pseudomonadota</taxon>
        <taxon>Gammaproteobacteria</taxon>
        <taxon>Pseudomonadales</taxon>
        <taxon>Pseudomonadaceae</taxon>
        <taxon>Pseudomonas</taxon>
    </lineage>
</organism>
<dbReference type="RefSeq" id="WP_096426318.1">
    <property type="nucleotide sequence ID" value="NZ_AP015029.1"/>
</dbReference>
<name>A0A1L7NEX0_PSEPU</name>
<evidence type="ECO:0000313" key="1">
    <source>
        <dbReference type="EMBL" id="BAW24007.1"/>
    </source>
</evidence>